<dbReference type="EMBL" id="JAIUEN010000715">
    <property type="protein sequence ID" value="MCE3364291.1"/>
    <property type="molecule type" value="Genomic_DNA"/>
</dbReference>
<reference evidence="1" key="1">
    <citation type="journal article" date="2021" name="Front Med (Lausanne)">
        <title>The Prevalence and Determinants of Fusidic Acid Resistance Among Methicillin-Resistant Staphylococcus aureus Clinical Isolates in China.</title>
        <authorList>
            <person name="Zhao H."/>
            <person name="Wang X."/>
            <person name="Wang B."/>
            <person name="Xu Y."/>
            <person name="Rao L."/>
            <person name="Wan B."/>
            <person name="Guo Y."/>
            <person name="Wu X."/>
            <person name="Yu J."/>
            <person name="Chen L."/>
            <person name="Li M."/>
            <person name="Yu F."/>
        </authorList>
    </citation>
    <scope>NUCLEOTIDE SEQUENCE</scope>
    <source>
        <strain evidence="1">NC-4</strain>
    </source>
</reference>
<protein>
    <recommendedName>
        <fullName evidence="3">AraC family transcriptional regulator</fullName>
    </recommendedName>
</protein>
<name>A0AAW4YCQ2_STAAU</name>
<evidence type="ECO:0000313" key="1">
    <source>
        <dbReference type="EMBL" id="MCE3364291.1"/>
    </source>
</evidence>
<reference evidence="1" key="2">
    <citation type="submission" date="2023-08" db="EMBL/GenBank/DDBJ databases">
        <authorList>
            <person name="Zhao H."/>
            <person name="Wang X."/>
        </authorList>
    </citation>
    <scope>NUCLEOTIDE SEQUENCE</scope>
    <source>
        <strain evidence="1">NC-4</strain>
    </source>
</reference>
<comment type="caution">
    <text evidence="1">The sequence shown here is derived from an EMBL/GenBank/DDBJ whole genome shotgun (WGS) entry which is preliminary data.</text>
</comment>
<dbReference type="Proteomes" id="UP001200271">
    <property type="component" value="Unassembled WGS sequence"/>
</dbReference>
<sequence>YINKNLSSSTSPSEIKEPMSLYHCHCHDFELLIPLNQIKQAIYLHDCKTIPQLSAYFKVPVTDILLTIYFYKVKYSDLHFLNMFKTDVLSIHQEII</sequence>
<proteinExistence type="predicted"/>
<evidence type="ECO:0008006" key="3">
    <source>
        <dbReference type="Google" id="ProtNLM"/>
    </source>
</evidence>
<feature type="non-terminal residue" evidence="1">
    <location>
        <position position="1"/>
    </location>
</feature>
<dbReference type="AlphaFoldDB" id="A0AAW4YCQ2"/>
<organism evidence="1 2">
    <name type="scientific">Staphylococcus aureus</name>
    <dbReference type="NCBI Taxonomy" id="1280"/>
    <lineage>
        <taxon>Bacteria</taxon>
        <taxon>Bacillati</taxon>
        <taxon>Bacillota</taxon>
        <taxon>Bacilli</taxon>
        <taxon>Bacillales</taxon>
        <taxon>Staphylococcaceae</taxon>
        <taxon>Staphylococcus</taxon>
    </lineage>
</organism>
<evidence type="ECO:0000313" key="2">
    <source>
        <dbReference type="Proteomes" id="UP001200271"/>
    </source>
</evidence>
<accession>A0AAW4YCQ2</accession>
<gene>
    <name evidence="1" type="ORF">LB359_18910</name>
</gene>